<keyword evidence="2" id="KW-1185">Reference proteome</keyword>
<sequence>MEKSREEKLSQVWDCGSTLYDSYELNSFKRQLNTAIANSPSNRRTLSMSHLPERCLSSLQSQPQPPMSNNNKSFKISRTFQKLLRFVFKSSNKLRISSTRNTTSNNISTFQVAEKYANDRLYVVYDKSEPVLSTIPELPEFEVGVLSPDITSFVRKSSSERFMATTAIDFCIIIDSQSIAPQLFAFSLFPYMGFLYFITKSKTAPNLTIFGFSFCEGALWDFFVQRGGAESLLTLTNLFIVLGLREALRKAQNSQDQNASTPNSVLDE</sequence>
<dbReference type="AlphaFoldDB" id="A0A445J8Z1"/>
<dbReference type="PANTHER" id="PTHR33978:SF4">
    <property type="entry name" value="SERINE_THREONINE-KINASE"/>
    <property type="match status" value="1"/>
</dbReference>
<name>A0A445J8Z1_GLYSO</name>
<dbReference type="InterPro" id="IPR021995">
    <property type="entry name" value="DUF3593"/>
</dbReference>
<organism evidence="1 2">
    <name type="scientific">Glycine soja</name>
    <name type="common">Wild soybean</name>
    <dbReference type="NCBI Taxonomy" id="3848"/>
    <lineage>
        <taxon>Eukaryota</taxon>
        <taxon>Viridiplantae</taxon>
        <taxon>Streptophyta</taxon>
        <taxon>Embryophyta</taxon>
        <taxon>Tracheophyta</taxon>
        <taxon>Spermatophyta</taxon>
        <taxon>Magnoliopsida</taxon>
        <taxon>eudicotyledons</taxon>
        <taxon>Gunneridae</taxon>
        <taxon>Pentapetalae</taxon>
        <taxon>rosids</taxon>
        <taxon>fabids</taxon>
        <taxon>Fabales</taxon>
        <taxon>Fabaceae</taxon>
        <taxon>Papilionoideae</taxon>
        <taxon>50 kb inversion clade</taxon>
        <taxon>NPAAA clade</taxon>
        <taxon>indigoferoid/millettioid clade</taxon>
        <taxon>Phaseoleae</taxon>
        <taxon>Glycine</taxon>
        <taxon>Glycine subgen. Soja</taxon>
    </lineage>
</organism>
<reference evidence="1 2" key="1">
    <citation type="submission" date="2018-09" db="EMBL/GenBank/DDBJ databases">
        <title>A high-quality reference genome of wild soybean provides a powerful tool to mine soybean genomes.</title>
        <authorList>
            <person name="Xie M."/>
            <person name="Chung C.Y.L."/>
            <person name="Li M.-W."/>
            <person name="Wong F.-L."/>
            <person name="Chan T.-F."/>
            <person name="Lam H.-M."/>
        </authorList>
    </citation>
    <scope>NUCLEOTIDE SEQUENCE [LARGE SCALE GENOMIC DNA]</scope>
    <source>
        <strain evidence="2">cv. W05</strain>
        <tissue evidence="1">Hypocotyl of etiolated seedlings</tissue>
    </source>
</reference>
<comment type="caution">
    <text evidence="1">The sequence shown here is derived from an EMBL/GenBank/DDBJ whole genome shotgun (WGS) entry which is preliminary data.</text>
</comment>
<dbReference type="PANTHER" id="PTHR33978">
    <property type="entry name" value="SERINE/THREONINE-KINASE"/>
    <property type="match status" value="1"/>
</dbReference>
<dbReference type="Proteomes" id="UP000289340">
    <property type="component" value="Chromosome 8"/>
</dbReference>
<evidence type="ECO:0000313" key="2">
    <source>
        <dbReference type="Proteomes" id="UP000289340"/>
    </source>
</evidence>
<evidence type="ECO:0000313" key="1">
    <source>
        <dbReference type="EMBL" id="RZB94860.1"/>
    </source>
</evidence>
<gene>
    <name evidence="1" type="ORF">D0Y65_019379</name>
</gene>
<protein>
    <submittedName>
        <fullName evidence="1">Uncharacterized protein</fullName>
    </submittedName>
</protein>
<proteinExistence type="predicted"/>
<dbReference type="EMBL" id="QZWG01000008">
    <property type="protein sequence ID" value="RZB94860.1"/>
    <property type="molecule type" value="Genomic_DNA"/>
</dbReference>
<dbReference type="Pfam" id="PF12159">
    <property type="entry name" value="DUF3593"/>
    <property type="match status" value="1"/>
</dbReference>
<accession>A0A445J8Z1</accession>